<dbReference type="RefSeq" id="WP_149732242.1">
    <property type="nucleotide sequence ID" value="NZ_FMXB01000013.1"/>
</dbReference>
<dbReference type="InterPro" id="IPR029063">
    <property type="entry name" value="SAM-dependent_MTases_sf"/>
</dbReference>
<dbReference type="Gene3D" id="3.40.50.150">
    <property type="entry name" value="Vaccinia Virus protein VP39"/>
    <property type="match status" value="1"/>
</dbReference>
<evidence type="ECO:0000259" key="1">
    <source>
        <dbReference type="Pfam" id="PF08241"/>
    </source>
</evidence>
<name>A0A1G5WWW1_9EURY</name>
<protein>
    <submittedName>
        <fullName evidence="2">Methyltransferase domain-containing protein</fullName>
    </submittedName>
</protein>
<reference evidence="2 3" key="1">
    <citation type="submission" date="2016-10" db="EMBL/GenBank/DDBJ databases">
        <authorList>
            <person name="Varghese N."/>
            <person name="Submissions S."/>
        </authorList>
    </citation>
    <scope>NUCLEOTIDE SEQUENCE [LARGE SCALE GENOMIC DNA]</scope>
    <source>
        <strain evidence="2 3">DSM 16643</strain>
    </source>
</reference>
<dbReference type="Proteomes" id="UP000323439">
    <property type="component" value="Unassembled WGS sequence"/>
</dbReference>
<evidence type="ECO:0000313" key="3">
    <source>
        <dbReference type="Proteomes" id="UP000323439"/>
    </source>
</evidence>
<dbReference type="InterPro" id="IPR013216">
    <property type="entry name" value="Methyltransf_11"/>
</dbReference>
<sequence>MHQSSFLAMEKFISQYLDKNSILNILDIGSFDSNQKPFNYGLLFNEENWNYFGMDIREGPNVDVVVSDIYNWIEITDESYDVVVSGQAFEHMEFFWKSIVEIERILKPGGFCCIIAPSTGPVHRNPYDCYRFTAEGMNAMGKYAGMEVLEYYTQVSPIWNDSVLICKKLGSKNNLDLRLDYLEKKIDILLKEVKR</sequence>
<organism evidence="2 3">
    <name type="scientific">Methanobrevibacter millerae</name>
    <dbReference type="NCBI Taxonomy" id="230361"/>
    <lineage>
        <taxon>Archaea</taxon>
        <taxon>Methanobacteriati</taxon>
        <taxon>Methanobacteriota</taxon>
        <taxon>Methanomada group</taxon>
        <taxon>Methanobacteria</taxon>
        <taxon>Methanobacteriales</taxon>
        <taxon>Methanobacteriaceae</taxon>
        <taxon>Methanobrevibacter</taxon>
    </lineage>
</organism>
<dbReference type="Pfam" id="PF08241">
    <property type="entry name" value="Methyltransf_11"/>
    <property type="match status" value="1"/>
</dbReference>
<proteinExistence type="predicted"/>
<accession>A0A1G5WWW1</accession>
<dbReference type="CDD" id="cd02440">
    <property type="entry name" value="AdoMet_MTases"/>
    <property type="match status" value="1"/>
</dbReference>
<keyword evidence="2" id="KW-0808">Transferase</keyword>
<dbReference type="GO" id="GO:0008757">
    <property type="term" value="F:S-adenosylmethionine-dependent methyltransferase activity"/>
    <property type="evidence" value="ECO:0007669"/>
    <property type="project" value="InterPro"/>
</dbReference>
<dbReference type="OrthoDB" id="1018at2157"/>
<evidence type="ECO:0000313" key="2">
    <source>
        <dbReference type="EMBL" id="SDA61815.1"/>
    </source>
</evidence>
<dbReference type="EMBL" id="FMXB01000013">
    <property type="protein sequence ID" value="SDA61815.1"/>
    <property type="molecule type" value="Genomic_DNA"/>
</dbReference>
<gene>
    <name evidence="2" type="ORF">SAMN02910315_01716</name>
</gene>
<dbReference type="GO" id="GO:0032259">
    <property type="term" value="P:methylation"/>
    <property type="evidence" value="ECO:0007669"/>
    <property type="project" value="UniProtKB-KW"/>
</dbReference>
<dbReference type="AlphaFoldDB" id="A0A1G5WWW1"/>
<feature type="domain" description="Methyltransferase type 11" evidence="1">
    <location>
        <begin position="57"/>
        <end position="114"/>
    </location>
</feature>
<keyword evidence="3" id="KW-1185">Reference proteome</keyword>
<dbReference type="SUPFAM" id="SSF53335">
    <property type="entry name" value="S-adenosyl-L-methionine-dependent methyltransferases"/>
    <property type="match status" value="1"/>
</dbReference>
<keyword evidence="2" id="KW-0489">Methyltransferase</keyword>